<evidence type="ECO:0000256" key="1">
    <source>
        <dbReference type="SAM" id="MobiDB-lite"/>
    </source>
</evidence>
<feature type="compositionally biased region" description="Polar residues" evidence="1">
    <location>
        <begin position="96"/>
        <end position="111"/>
    </location>
</feature>
<feature type="compositionally biased region" description="Basic and acidic residues" evidence="1">
    <location>
        <begin position="82"/>
        <end position="92"/>
    </location>
</feature>
<keyword evidence="4" id="KW-1185">Reference proteome</keyword>
<keyword evidence="2" id="KW-0732">Signal</keyword>
<gene>
    <name evidence="3" type="ORF">AAFF_G00263220</name>
</gene>
<comment type="caution">
    <text evidence="3">The sequence shown here is derived from an EMBL/GenBank/DDBJ whole genome shotgun (WGS) entry which is preliminary data.</text>
</comment>
<feature type="signal peptide" evidence="2">
    <location>
        <begin position="1"/>
        <end position="20"/>
    </location>
</feature>
<dbReference type="Proteomes" id="UP001221898">
    <property type="component" value="Unassembled WGS sequence"/>
</dbReference>
<sequence length="137" mass="14546">MNMDLKVGLFVLSLAFPSCACHHQLACAMPAGPGAGVAQTDWPRAGVAWGRHLPASSHKQARQGARPGAFLWEGQTLGALEDPPRGGNDPDRGLSQVPQTTQGQKSSRFSCSASVLGTPRFIYTIADASRKSDFLNK</sequence>
<proteinExistence type="predicted"/>
<dbReference type="EMBL" id="JAINUG010000036">
    <property type="protein sequence ID" value="KAJ8408094.1"/>
    <property type="molecule type" value="Genomic_DNA"/>
</dbReference>
<evidence type="ECO:0000313" key="4">
    <source>
        <dbReference type="Proteomes" id="UP001221898"/>
    </source>
</evidence>
<dbReference type="AlphaFoldDB" id="A0AAD7SSR3"/>
<name>A0AAD7SSR3_9TELE</name>
<organism evidence="3 4">
    <name type="scientific">Aldrovandia affinis</name>
    <dbReference type="NCBI Taxonomy" id="143900"/>
    <lineage>
        <taxon>Eukaryota</taxon>
        <taxon>Metazoa</taxon>
        <taxon>Chordata</taxon>
        <taxon>Craniata</taxon>
        <taxon>Vertebrata</taxon>
        <taxon>Euteleostomi</taxon>
        <taxon>Actinopterygii</taxon>
        <taxon>Neopterygii</taxon>
        <taxon>Teleostei</taxon>
        <taxon>Notacanthiformes</taxon>
        <taxon>Halosauridae</taxon>
        <taxon>Aldrovandia</taxon>
    </lineage>
</organism>
<protein>
    <submittedName>
        <fullName evidence="3">Uncharacterized protein</fullName>
    </submittedName>
</protein>
<evidence type="ECO:0000256" key="2">
    <source>
        <dbReference type="SAM" id="SignalP"/>
    </source>
</evidence>
<reference evidence="3" key="1">
    <citation type="journal article" date="2023" name="Science">
        <title>Genome structures resolve the early diversification of teleost fishes.</title>
        <authorList>
            <person name="Parey E."/>
            <person name="Louis A."/>
            <person name="Montfort J."/>
            <person name="Bouchez O."/>
            <person name="Roques C."/>
            <person name="Iampietro C."/>
            <person name="Lluch J."/>
            <person name="Castinel A."/>
            <person name="Donnadieu C."/>
            <person name="Desvignes T."/>
            <person name="Floi Bucao C."/>
            <person name="Jouanno E."/>
            <person name="Wen M."/>
            <person name="Mejri S."/>
            <person name="Dirks R."/>
            <person name="Jansen H."/>
            <person name="Henkel C."/>
            <person name="Chen W.J."/>
            <person name="Zahm M."/>
            <person name="Cabau C."/>
            <person name="Klopp C."/>
            <person name="Thompson A.W."/>
            <person name="Robinson-Rechavi M."/>
            <person name="Braasch I."/>
            <person name="Lecointre G."/>
            <person name="Bobe J."/>
            <person name="Postlethwait J.H."/>
            <person name="Berthelot C."/>
            <person name="Roest Crollius H."/>
            <person name="Guiguen Y."/>
        </authorList>
    </citation>
    <scope>NUCLEOTIDE SEQUENCE</scope>
    <source>
        <strain evidence="3">NC1722</strain>
    </source>
</reference>
<feature type="chain" id="PRO_5042139027" evidence="2">
    <location>
        <begin position="21"/>
        <end position="137"/>
    </location>
</feature>
<feature type="region of interest" description="Disordered" evidence="1">
    <location>
        <begin position="73"/>
        <end position="111"/>
    </location>
</feature>
<accession>A0AAD7SSR3</accession>
<evidence type="ECO:0000313" key="3">
    <source>
        <dbReference type="EMBL" id="KAJ8408094.1"/>
    </source>
</evidence>